<dbReference type="SUPFAM" id="SSF57783">
    <property type="entry name" value="Zinc beta-ribbon"/>
    <property type="match status" value="1"/>
</dbReference>
<dbReference type="Proteomes" id="UP000199450">
    <property type="component" value="Unassembled WGS sequence"/>
</dbReference>
<reference evidence="3" key="1">
    <citation type="submission" date="2016-10" db="EMBL/GenBank/DDBJ databases">
        <authorList>
            <person name="Varghese N."/>
            <person name="Submissions S."/>
        </authorList>
    </citation>
    <scope>NUCLEOTIDE SEQUENCE [LARGE SCALE GENOMIC DNA]</scope>
    <source>
        <strain evidence="3">DSM 17453</strain>
    </source>
</reference>
<dbReference type="GO" id="GO:0003899">
    <property type="term" value="F:DNA-directed RNA polymerase activity"/>
    <property type="evidence" value="ECO:0007669"/>
    <property type="project" value="InterPro"/>
</dbReference>
<protein>
    <submittedName>
        <fullName evidence="2">Toprim-like</fullName>
    </submittedName>
</protein>
<dbReference type="RefSeq" id="WP_090001519.1">
    <property type="nucleotide sequence ID" value="NZ_FOBV01000010.1"/>
</dbReference>
<dbReference type="Gene3D" id="3.90.580.10">
    <property type="entry name" value="Zinc finger, CHC2-type domain"/>
    <property type="match status" value="1"/>
</dbReference>
<dbReference type="AlphaFoldDB" id="A0A1H8CNJ5"/>
<dbReference type="SMART" id="SM00400">
    <property type="entry name" value="ZnF_CHCC"/>
    <property type="match status" value="1"/>
</dbReference>
<organism evidence="2 3">
    <name type="scientific">Chryseobacterium taichungense</name>
    <dbReference type="NCBI Taxonomy" id="295069"/>
    <lineage>
        <taxon>Bacteria</taxon>
        <taxon>Pseudomonadati</taxon>
        <taxon>Bacteroidota</taxon>
        <taxon>Flavobacteriia</taxon>
        <taxon>Flavobacteriales</taxon>
        <taxon>Weeksellaceae</taxon>
        <taxon>Chryseobacterium group</taxon>
        <taxon>Chryseobacterium</taxon>
    </lineage>
</organism>
<proteinExistence type="predicted"/>
<dbReference type="InterPro" id="IPR002694">
    <property type="entry name" value="Znf_CHC2"/>
</dbReference>
<keyword evidence="3" id="KW-1185">Reference proteome</keyword>
<accession>A0A1H8CNJ5</accession>
<evidence type="ECO:0000313" key="3">
    <source>
        <dbReference type="Proteomes" id="UP000199450"/>
    </source>
</evidence>
<sequence length="282" mass="32503">MNCKNIRQKVSIRAVLESFSRFPVKENRRTAFYFALDRDEKVPSLSVDYVKNTAFDFGTGKSYDVISIVQQIKQCSVSEALQYLSALDLSFDPGQLPVEKPSEVSYKILKIKKIRHPALIQYLDARKVLEQKHFLKQIDYEFYGRKYFGIAFENNSGGFEVRNTYTKLCLGLKDVTLVRAGSEPTSEIAVFEGFFDFLTFRNLENKLNSGCDCLILNSTAMLFKAEQILQEYPKILLFLDNDPNGKSVALKIRNDYQNVEDCSLIYHGYKDLNEWLIKTKEP</sequence>
<name>A0A1H8CNJ5_9FLAO</name>
<dbReference type="STRING" id="295069.SAMN05421856_11023"/>
<dbReference type="Gene3D" id="3.40.1360.10">
    <property type="match status" value="1"/>
</dbReference>
<feature type="domain" description="Zinc finger CHC2-type" evidence="1">
    <location>
        <begin position="39"/>
        <end position="85"/>
    </location>
</feature>
<evidence type="ECO:0000259" key="1">
    <source>
        <dbReference type="SMART" id="SM00400"/>
    </source>
</evidence>
<gene>
    <name evidence="2" type="ORF">SAMN05421856_11023</name>
</gene>
<dbReference type="InterPro" id="IPR036977">
    <property type="entry name" value="DNA_primase_Znf_CHC2"/>
</dbReference>
<evidence type="ECO:0000313" key="2">
    <source>
        <dbReference type="EMBL" id="SEM96492.1"/>
    </source>
</evidence>
<dbReference type="Pfam" id="PF13155">
    <property type="entry name" value="Toprim_2"/>
    <property type="match status" value="1"/>
</dbReference>
<dbReference type="SUPFAM" id="SSF56731">
    <property type="entry name" value="DNA primase core"/>
    <property type="match status" value="1"/>
</dbReference>
<dbReference type="GO" id="GO:0003677">
    <property type="term" value="F:DNA binding"/>
    <property type="evidence" value="ECO:0007669"/>
    <property type="project" value="InterPro"/>
</dbReference>
<dbReference type="GO" id="GO:0008270">
    <property type="term" value="F:zinc ion binding"/>
    <property type="evidence" value="ECO:0007669"/>
    <property type="project" value="InterPro"/>
</dbReference>
<dbReference type="OrthoDB" id="8536512at2"/>
<dbReference type="GO" id="GO:0006260">
    <property type="term" value="P:DNA replication"/>
    <property type="evidence" value="ECO:0007669"/>
    <property type="project" value="InterPro"/>
</dbReference>
<dbReference type="EMBL" id="FOBV01000010">
    <property type="protein sequence ID" value="SEM96492.1"/>
    <property type="molecule type" value="Genomic_DNA"/>
</dbReference>